<sequence length="111" mass="13007">MFLFFLLLIYFTMNAHIQNSNNVIKSIYVDNIGGRVKRPLYSIHDIWHLPEGERIDIELNSLGQPIKKQDTKVAMFGGLIARTNWLVLISYKDWRPVSKTIKEEAWDFIIV</sequence>
<accession>A0A8T1QTE9</accession>
<evidence type="ECO:0000313" key="3">
    <source>
        <dbReference type="Proteomes" id="UP000811609"/>
    </source>
</evidence>
<evidence type="ECO:0000313" key="2">
    <source>
        <dbReference type="EMBL" id="KAG6658288.1"/>
    </source>
</evidence>
<feature type="signal peptide" evidence="1">
    <location>
        <begin position="1"/>
        <end position="17"/>
    </location>
</feature>
<proteinExistence type="predicted"/>
<organism evidence="2 3">
    <name type="scientific">Carya illinoinensis</name>
    <name type="common">Pecan</name>
    <dbReference type="NCBI Taxonomy" id="32201"/>
    <lineage>
        <taxon>Eukaryota</taxon>
        <taxon>Viridiplantae</taxon>
        <taxon>Streptophyta</taxon>
        <taxon>Embryophyta</taxon>
        <taxon>Tracheophyta</taxon>
        <taxon>Spermatophyta</taxon>
        <taxon>Magnoliopsida</taxon>
        <taxon>eudicotyledons</taxon>
        <taxon>Gunneridae</taxon>
        <taxon>Pentapetalae</taxon>
        <taxon>rosids</taxon>
        <taxon>fabids</taxon>
        <taxon>Fagales</taxon>
        <taxon>Juglandaceae</taxon>
        <taxon>Carya</taxon>
    </lineage>
</organism>
<reference evidence="2" key="1">
    <citation type="submission" date="2020-12" db="EMBL/GenBank/DDBJ databases">
        <title>WGS assembly of Carya illinoinensis cv. Pawnee.</title>
        <authorList>
            <person name="Platts A."/>
            <person name="Shu S."/>
            <person name="Wright S."/>
            <person name="Barry K."/>
            <person name="Edger P."/>
            <person name="Pires J.C."/>
            <person name="Schmutz J."/>
        </authorList>
    </citation>
    <scope>NUCLEOTIDE SEQUENCE</scope>
    <source>
        <tissue evidence="2">Leaf</tissue>
    </source>
</reference>
<dbReference type="Proteomes" id="UP000811609">
    <property type="component" value="Chromosome 4"/>
</dbReference>
<evidence type="ECO:0000256" key="1">
    <source>
        <dbReference type="SAM" id="SignalP"/>
    </source>
</evidence>
<feature type="chain" id="PRO_5035884801" evidence="1">
    <location>
        <begin position="18"/>
        <end position="111"/>
    </location>
</feature>
<dbReference type="EMBL" id="CM031812">
    <property type="protein sequence ID" value="KAG6658288.1"/>
    <property type="molecule type" value="Genomic_DNA"/>
</dbReference>
<keyword evidence="3" id="KW-1185">Reference proteome</keyword>
<keyword evidence="1" id="KW-0732">Signal</keyword>
<dbReference type="AlphaFoldDB" id="A0A8T1QTE9"/>
<gene>
    <name evidence="2" type="ORF">CIPAW_04G150200</name>
</gene>
<comment type="caution">
    <text evidence="2">The sequence shown here is derived from an EMBL/GenBank/DDBJ whole genome shotgun (WGS) entry which is preliminary data.</text>
</comment>
<name>A0A8T1QTE9_CARIL</name>
<protein>
    <submittedName>
        <fullName evidence="2">Uncharacterized protein</fullName>
    </submittedName>
</protein>